<comment type="caution">
    <text evidence="5">The sequence shown here is derived from an EMBL/GenBank/DDBJ whole genome shotgun (WGS) entry which is preliminary data.</text>
</comment>
<organism evidence="5 6">
    <name type="scientific">Sodalis ligni</name>
    <dbReference type="NCBI Taxonomy" id="2697027"/>
    <lineage>
        <taxon>Bacteria</taxon>
        <taxon>Pseudomonadati</taxon>
        <taxon>Pseudomonadota</taxon>
        <taxon>Gammaproteobacteria</taxon>
        <taxon>Enterobacterales</taxon>
        <taxon>Bruguierivoracaceae</taxon>
        <taxon>Sodalis</taxon>
    </lineage>
</organism>
<sequence>MADHRRIIVALDEGTSNAKAVAIDADGQVLCQFSRPLSVQTPQAGWVEQRGEALIAQSLAVMREVIGQVGGDNVVARSNTPELSAIGAGLLARKALDGLDDGALAPLLPQHDIFTPDADRHARLQESWRNWQTAVERTLWRPQVTRGMDVTSNNVEMK</sequence>
<feature type="domain" description="Carbohydrate kinase FGGY N-terminal" evidence="4">
    <location>
        <begin position="7"/>
        <end position="69"/>
    </location>
</feature>
<reference evidence="5 6" key="1">
    <citation type="submission" date="2019-02" db="EMBL/GenBank/DDBJ databases">
        <title>Investigation of anaerobic lignin degradation for improved lignocellulosic biofuels.</title>
        <authorList>
            <person name="Deangelis K."/>
        </authorList>
    </citation>
    <scope>NUCLEOTIDE SEQUENCE [LARGE SCALE GENOMIC DNA]</scope>
    <source>
        <strain evidence="5 6">159R</strain>
    </source>
</reference>
<name>A0A4R1NSN3_9GAMM</name>
<dbReference type="PANTHER" id="PTHR43095">
    <property type="entry name" value="SUGAR KINASE"/>
    <property type="match status" value="1"/>
</dbReference>
<dbReference type="InterPro" id="IPR050406">
    <property type="entry name" value="FGGY_Carb_Kinase"/>
</dbReference>
<proteinExistence type="inferred from homology"/>
<dbReference type="AlphaFoldDB" id="A0A4R1NSN3"/>
<protein>
    <submittedName>
        <fullName evidence="5">Carbohydrate kinase of FGGY family protein</fullName>
    </submittedName>
</protein>
<gene>
    <name evidence="5" type="ORF">EZJ58_5806</name>
</gene>
<evidence type="ECO:0000256" key="2">
    <source>
        <dbReference type="ARBA" id="ARBA00022679"/>
    </source>
</evidence>
<dbReference type="EMBL" id="SJOI01000001">
    <property type="protein sequence ID" value="TCL07480.1"/>
    <property type="molecule type" value="Genomic_DNA"/>
</dbReference>
<evidence type="ECO:0000313" key="6">
    <source>
        <dbReference type="Proteomes" id="UP000294555"/>
    </source>
</evidence>
<dbReference type="Pfam" id="PF00370">
    <property type="entry name" value="FGGY_N"/>
    <property type="match status" value="1"/>
</dbReference>
<evidence type="ECO:0000313" key="5">
    <source>
        <dbReference type="EMBL" id="TCL07480.1"/>
    </source>
</evidence>
<evidence type="ECO:0000259" key="4">
    <source>
        <dbReference type="Pfam" id="PF00370"/>
    </source>
</evidence>
<accession>A0A4R1NSN3</accession>
<dbReference type="SUPFAM" id="SSF53067">
    <property type="entry name" value="Actin-like ATPase domain"/>
    <property type="match status" value="1"/>
</dbReference>
<evidence type="ECO:0000256" key="3">
    <source>
        <dbReference type="ARBA" id="ARBA00022777"/>
    </source>
</evidence>
<dbReference type="Proteomes" id="UP000294555">
    <property type="component" value="Unassembled WGS sequence"/>
</dbReference>
<dbReference type="Gene3D" id="3.30.420.40">
    <property type="match status" value="1"/>
</dbReference>
<evidence type="ECO:0000256" key="1">
    <source>
        <dbReference type="ARBA" id="ARBA00009156"/>
    </source>
</evidence>
<keyword evidence="2" id="KW-0808">Transferase</keyword>
<dbReference type="InterPro" id="IPR018484">
    <property type="entry name" value="FGGY_N"/>
</dbReference>
<dbReference type="InterPro" id="IPR043129">
    <property type="entry name" value="ATPase_NBD"/>
</dbReference>
<keyword evidence="3 5" id="KW-0418">Kinase</keyword>
<keyword evidence="6" id="KW-1185">Reference proteome</keyword>
<dbReference type="GO" id="GO:0016301">
    <property type="term" value="F:kinase activity"/>
    <property type="evidence" value="ECO:0007669"/>
    <property type="project" value="UniProtKB-KW"/>
</dbReference>
<dbReference type="GO" id="GO:0005975">
    <property type="term" value="P:carbohydrate metabolic process"/>
    <property type="evidence" value="ECO:0007669"/>
    <property type="project" value="InterPro"/>
</dbReference>
<comment type="similarity">
    <text evidence="1">Belongs to the FGGY kinase family.</text>
</comment>